<keyword evidence="1" id="KW-0732">Signal</keyword>
<feature type="domain" description="Ig-like" evidence="2">
    <location>
        <begin position="23"/>
        <end position="108"/>
    </location>
</feature>
<sequence length="175" mass="19677">MYFSLLIIQLLTMDNMVNVKAAPFSTSPFFHIPLDHGGLTILVCVVNDVLNREGGMAWLSKSTSSNPALYNILGKEDAQNAVSVRTLVSTEWDTYTCFISHRSTIHVKAGHYYGVQKRRIDFDNGDMEHTCSEYQSVSNAIRAHTLLLVIQSLRIILVKITIFNVLMTAQAVIKW</sequence>
<name>A0A7J5ZV77_AMEME</name>
<protein>
    <recommendedName>
        <fullName evidence="2">Ig-like domain-containing protein</fullName>
    </recommendedName>
</protein>
<dbReference type="InterPro" id="IPR007110">
    <property type="entry name" value="Ig-like_dom"/>
</dbReference>
<organism evidence="3 4">
    <name type="scientific">Ameiurus melas</name>
    <name type="common">Black bullhead</name>
    <name type="synonym">Silurus melas</name>
    <dbReference type="NCBI Taxonomy" id="219545"/>
    <lineage>
        <taxon>Eukaryota</taxon>
        <taxon>Metazoa</taxon>
        <taxon>Chordata</taxon>
        <taxon>Craniata</taxon>
        <taxon>Vertebrata</taxon>
        <taxon>Euteleostomi</taxon>
        <taxon>Actinopterygii</taxon>
        <taxon>Neopterygii</taxon>
        <taxon>Teleostei</taxon>
        <taxon>Ostariophysi</taxon>
        <taxon>Siluriformes</taxon>
        <taxon>Ictaluridae</taxon>
        <taxon>Ameiurus</taxon>
    </lineage>
</organism>
<accession>A0A7J5ZV77</accession>
<gene>
    <name evidence="3" type="ORF">AMELA_G00240570</name>
</gene>
<comment type="caution">
    <text evidence="3">The sequence shown here is derived from an EMBL/GenBank/DDBJ whole genome shotgun (WGS) entry which is preliminary data.</text>
</comment>
<evidence type="ECO:0000256" key="1">
    <source>
        <dbReference type="SAM" id="SignalP"/>
    </source>
</evidence>
<keyword evidence="4" id="KW-1185">Reference proteome</keyword>
<proteinExistence type="predicted"/>
<dbReference type="PROSITE" id="PS50835">
    <property type="entry name" value="IG_LIKE"/>
    <property type="match status" value="1"/>
</dbReference>
<dbReference type="SUPFAM" id="SSF48726">
    <property type="entry name" value="Immunoglobulin"/>
    <property type="match status" value="1"/>
</dbReference>
<feature type="signal peptide" evidence="1">
    <location>
        <begin position="1"/>
        <end position="21"/>
    </location>
</feature>
<evidence type="ECO:0000313" key="3">
    <source>
        <dbReference type="EMBL" id="KAF4074542.1"/>
    </source>
</evidence>
<dbReference type="InterPro" id="IPR036179">
    <property type="entry name" value="Ig-like_dom_sf"/>
</dbReference>
<reference evidence="3 4" key="1">
    <citation type="submission" date="2020-02" db="EMBL/GenBank/DDBJ databases">
        <title>A chromosome-scale genome assembly of the black bullhead catfish (Ameiurus melas).</title>
        <authorList>
            <person name="Wen M."/>
            <person name="Zham M."/>
            <person name="Cabau C."/>
            <person name="Klopp C."/>
            <person name="Donnadieu C."/>
            <person name="Roques C."/>
            <person name="Bouchez O."/>
            <person name="Lampietro C."/>
            <person name="Jouanno E."/>
            <person name="Herpin A."/>
            <person name="Louis A."/>
            <person name="Berthelot C."/>
            <person name="Parey E."/>
            <person name="Roest-Crollius H."/>
            <person name="Braasch I."/>
            <person name="Postlethwait J."/>
            <person name="Robinson-Rechavi M."/>
            <person name="Echchiki A."/>
            <person name="Begum T."/>
            <person name="Montfort J."/>
            <person name="Schartl M."/>
            <person name="Bobe J."/>
            <person name="Guiguen Y."/>
        </authorList>
    </citation>
    <scope>NUCLEOTIDE SEQUENCE [LARGE SCALE GENOMIC DNA]</scope>
    <source>
        <strain evidence="3">M_S1</strain>
        <tissue evidence="3">Blood</tissue>
    </source>
</reference>
<dbReference type="Proteomes" id="UP000593565">
    <property type="component" value="Unassembled WGS sequence"/>
</dbReference>
<evidence type="ECO:0000259" key="2">
    <source>
        <dbReference type="PROSITE" id="PS50835"/>
    </source>
</evidence>
<dbReference type="AlphaFoldDB" id="A0A7J5ZV77"/>
<evidence type="ECO:0000313" key="4">
    <source>
        <dbReference type="Proteomes" id="UP000593565"/>
    </source>
</evidence>
<dbReference type="EMBL" id="JAAGNN010000022">
    <property type="protein sequence ID" value="KAF4074542.1"/>
    <property type="molecule type" value="Genomic_DNA"/>
</dbReference>
<feature type="chain" id="PRO_5029505004" description="Ig-like domain-containing protein" evidence="1">
    <location>
        <begin position="22"/>
        <end position="175"/>
    </location>
</feature>